<dbReference type="AlphaFoldDB" id="A0A6H9G829"/>
<reference evidence="1 2" key="1">
    <citation type="submission" date="2019-02" db="EMBL/GenBank/DDBJ databases">
        <title>Draft genome sequence of Arthrospira platensis NIES-3804.</title>
        <authorList>
            <person name="Yamaguchi H."/>
            <person name="Suzuki S."/>
            <person name="Kawachi M."/>
        </authorList>
    </citation>
    <scope>NUCLEOTIDE SEQUENCE [LARGE SCALE GENOMIC DNA]</scope>
    <source>
        <strain evidence="1 2">NIES-3804</strain>
    </source>
</reference>
<protein>
    <submittedName>
        <fullName evidence="1">Uncharacterized protein</fullName>
    </submittedName>
</protein>
<dbReference type="Proteomes" id="UP000435041">
    <property type="component" value="Unassembled WGS sequence"/>
</dbReference>
<gene>
    <name evidence="1" type="ORF">NIES3804_28800</name>
</gene>
<dbReference type="RefSeq" id="WP_216851981.1">
    <property type="nucleotide sequence ID" value="NZ_BJCI01000051.1"/>
</dbReference>
<evidence type="ECO:0000313" key="1">
    <source>
        <dbReference type="EMBL" id="GCL51301.1"/>
    </source>
</evidence>
<proteinExistence type="predicted"/>
<accession>A0A6H9G829</accession>
<name>A0A6H9G829_MICAE</name>
<dbReference type="EMBL" id="BJCI01000051">
    <property type="protein sequence ID" value="GCL51301.1"/>
    <property type="molecule type" value="Genomic_DNA"/>
</dbReference>
<comment type="caution">
    <text evidence="1">The sequence shown here is derived from an EMBL/GenBank/DDBJ whole genome shotgun (WGS) entry which is preliminary data.</text>
</comment>
<sequence length="70" mass="7702">MLAAYTQAILLLCANFGQNRPTEFSPFTLREYNSLASWLRQQELILNPVGIGYISGEAIGTLAIGKRGSR</sequence>
<evidence type="ECO:0000313" key="2">
    <source>
        <dbReference type="Proteomes" id="UP000435041"/>
    </source>
</evidence>
<organism evidence="1 2">
    <name type="scientific">Microcystis aeruginosa NIES-3804</name>
    <dbReference type="NCBI Taxonomy" id="2517783"/>
    <lineage>
        <taxon>Bacteria</taxon>
        <taxon>Bacillati</taxon>
        <taxon>Cyanobacteriota</taxon>
        <taxon>Cyanophyceae</taxon>
        <taxon>Oscillatoriophycideae</taxon>
        <taxon>Chroococcales</taxon>
        <taxon>Microcystaceae</taxon>
        <taxon>Microcystis</taxon>
    </lineage>
</organism>